<protein>
    <submittedName>
        <fullName evidence="1">Uncharacterized protein</fullName>
    </submittedName>
</protein>
<name>A0AC61DEM2_9FIRM</name>
<evidence type="ECO:0000313" key="2">
    <source>
        <dbReference type="Proteomes" id="UP000224460"/>
    </source>
</evidence>
<dbReference type="Proteomes" id="UP000224460">
    <property type="component" value="Unassembled WGS sequence"/>
</dbReference>
<gene>
    <name evidence="1" type="ORF">CS063_07420</name>
</gene>
<sequence length="59" mass="7122">MCKRCNAIFECNIKIRKFYDYIKEKLDRQNKTLKIFEDSTLSSFCGETIEEKKENLDSY</sequence>
<organism evidence="1 2">
    <name type="scientific">Sporanaerobium hydrogeniformans</name>
    <dbReference type="NCBI Taxonomy" id="3072179"/>
    <lineage>
        <taxon>Bacteria</taxon>
        <taxon>Bacillati</taxon>
        <taxon>Bacillota</taxon>
        <taxon>Clostridia</taxon>
        <taxon>Lachnospirales</taxon>
        <taxon>Lachnospiraceae</taxon>
        <taxon>Sporanaerobium</taxon>
    </lineage>
</organism>
<accession>A0AC61DEM2</accession>
<reference evidence="1" key="1">
    <citation type="submission" date="2017-10" db="EMBL/GenBank/DDBJ databases">
        <title>Genome sequence of cellulolytic Lachnospiraceae bacterium XHS1971 isolated from hotspring sediment.</title>
        <authorList>
            <person name="Vasudevan G."/>
            <person name="Joshi A.J."/>
            <person name="Hivarkar S."/>
            <person name="Lanjekar V.B."/>
            <person name="Dhakephalkar P.K."/>
            <person name="Dagar S."/>
        </authorList>
    </citation>
    <scope>NUCLEOTIDE SEQUENCE</scope>
    <source>
        <strain evidence="1">XHS1971</strain>
    </source>
</reference>
<evidence type="ECO:0000313" key="1">
    <source>
        <dbReference type="EMBL" id="PHV71151.1"/>
    </source>
</evidence>
<proteinExistence type="predicted"/>
<dbReference type="EMBL" id="PEDL01000005">
    <property type="protein sequence ID" value="PHV71151.1"/>
    <property type="molecule type" value="Genomic_DNA"/>
</dbReference>
<keyword evidence="2" id="KW-1185">Reference proteome</keyword>
<comment type="caution">
    <text evidence="1">The sequence shown here is derived from an EMBL/GenBank/DDBJ whole genome shotgun (WGS) entry which is preliminary data.</text>
</comment>